<dbReference type="AlphaFoldDB" id="A0A4C1SEW1"/>
<dbReference type="EMBL" id="BGZK01000006">
    <property type="protein sequence ID" value="GBP00713.1"/>
    <property type="molecule type" value="Genomic_DNA"/>
</dbReference>
<organism evidence="2 3">
    <name type="scientific">Eumeta variegata</name>
    <name type="common">Bagworm moth</name>
    <name type="synonym">Eumeta japonica</name>
    <dbReference type="NCBI Taxonomy" id="151549"/>
    <lineage>
        <taxon>Eukaryota</taxon>
        <taxon>Metazoa</taxon>
        <taxon>Ecdysozoa</taxon>
        <taxon>Arthropoda</taxon>
        <taxon>Hexapoda</taxon>
        <taxon>Insecta</taxon>
        <taxon>Pterygota</taxon>
        <taxon>Neoptera</taxon>
        <taxon>Endopterygota</taxon>
        <taxon>Lepidoptera</taxon>
        <taxon>Glossata</taxon>
        <taxon>Ditrysia</taxon>
        <taxon>Tineoidea</taxon>
        <taxon>Psychidae</taxon>
        <taxon>Oiketicinae</taxon>
        <taxon>Eumeta</taxon>
    </lineage>
</organism>
<dbReference type="OrthoDB" id="8123886at2759"/>
<comment type="caution">
    <text evidence="2">The sequence shown here is derived from an EMBL/GenBank/DDBJ whole genome shotgun (WGS) entry which is preliminary data.</text>
</comment>
<evidence type="ECO:0008006" key="4">
    <source>
        <dbReference type="Google" id="ProtNLM"/>
    </source>
</evidence>
<sequence>MYGHSSKNCFQRARCVKCLGDHGTAACTRNKDTDGPPACVLCKSSGHTANYLGCPRAPKRITPLKIKSPPLSRAASSAARAVTHKLSYASDGRPPYGPATPNKTNLTLREH</sequence>
<protein>
    <recommendedName>
        <fullName evidence="4">Nucleic-acid-binding protein from transposon X-element</fullName>
    </recommendedName>
</protein>
<evidence type="ECO:0000313" key="2">
    <source>
        <dbReference type="EMBL" id="GBP00713.1"/>
    </source>
</evidence>
<evidence type="ECO:0000313" key="3">
    <source>
        <dbReference type="Proteomes" id="UP000299102"/>
    </source>
</evidence>
<proteinExistence type="predicted"/>
<accession>A0A4C1SEW1</accession>
<reference evidence="2 3" key="1">
    <citation type="journal article" date="2019" name="Commun. Biol.">
        <title>The bagworm genome reveals a unique fibroin gene that provides high tensile strength.</title>
        <authorList>
            <person name="Kono N."/>
            <person name="Nakamura H."/>
            <person name="Ohtoshi R."/>
            <person name="Tomita M."/>
            <person name="Numata K."/>
            <person name="Arakawa K."/>
        </authorList>
    </citation>
    <scope>NUCLEOTIDE SEQUENCE [LARGE SCALE GENOMIC DNA]</scope>
</reference>
<feature type="compositionally biased region" description="Polar residues" evidence="1">
    <location>
        <begin position="101"/>
        <end position="111"/>
    </location>
</feature>
<name>A0A4C1SEW1_EUMVA</name>
<feature type="region of interest" description="Disordered" evidence="1">
    <location>
        <begin position="85"/>
        <end position="111"/>
    </location>
</feature>
<keyword evidence="3" id="KW-1185">Reference proteome</keyword>
<dbReference type="Proteomes" id="UP000299102">
    <property type="component" value="Unassembled WGS sequence"/>
</dbReference>
<evidence type="ECO:0000256" key="1">
    <source>
        <dbReference type="SAM" id="MobiDB-lite"/>
    </source>
</evidence>
<gene>
    <name evidence="2" type="ORF">EVAR_76955_1</name>
</gene>